<name>A0A5C3E7P3_9BASI</name>
<evidence type="ECO:0000256" key="5">
    <source>
        <dbReference type="ARBA" id="ARBA00023159"/>
    </source>
</evidence>
<proteinExistence type="inferred from homology"/>
<feature type="domain" description="Mediator complex subunit MED14 N-terminal" evidence="11">
    <location>
        <begin position="91"/>
        <end position="229"/>
    </location>
</feature>
<accession>A0A5C3E7P3</accession>
<dbReference type="GO" id="GO:0070847">
    <property type="term" value="C:core mediator complex"/>
    <property type="evidence" value="ECO:0007669"/>
    <property type="project" value="TreeGrafter"/>
</dbReference>
<dbReference type="PANTHER" id="PTHR12809">
    <property type="entry name" value="MEDIATOR COMPLEX SUBUNIT"/>
    <property type="match status" value="1"/>
</dbReference>
<reference evidence="12 13" key="1">
    <citation type="submission" date="2018-03" db="EMBL/GenBank/DDBJ databases">
        <authorList>
            <person name="Guldener U."/>
        </authorList>
    </citation>
    <scope>NUCLEOTIDE SEQUENCE [LARGE SCALE GENOMIC DNA]</scope>
    <source>
        <strain evidence="12 13">NBRC100155</strain>
    </source>
</reference>
<comment type="similarity">
    <text evidence="2 9">Belongs to the Mediator complex subunit 14 family.</text>
</comment>
<dbReference type="OrthoDB" id="205099at2759"/>
<dbReference type="PANTHER" id="PTHR12809:SF2">
    <property type="entry name" value="MEDIATOR OF RNA POLYMERASE II TRANSCRIPTION SUBUNIT 14"/>
    <property type="match status" value="1"/>
</dbReference>
<keyword evidence="5 9" id="KW-0010">Activator</keyword>
<keyword evidence="7 9" id="KW-0539">Nucleus</keyword>
<dbReference type="GO" id="GO:0006357">
    <property type="term" value="P:regulation of transcription by RNA polymerase II"/>
    <property type="evidence" value="ECO:0007669"/>
    <property type="project" value="InterPro"/>
</dbReference>
<evidence type="ECO:0000256" key="6">
    <source>
        <dbReference type="ARBA" id="ARBA00023163"/>
    </source>
</evidence>
<protein>
    <recommendedName>
        <fullName evidence="3 9">Mediator of RNA polymerase II transcription subunit 14</fullName>
    </recommendedName>
    <alternativeName>
        <fullName evidence="8 9">Mediator complex subunit 14</fullName>
    </alternativeName>
</protein>
<keyword evidence="13" id="KW-1185">Reference proteome</keyword>
<dbReference type="EMBL" id="OOIN01000013">
    <property type="protein sequence ID" value="SPO26095.1"/>
    <property type="molecule type" value="Genomic_DNA"/>
</dbReference>
<dbReference type="GO" id="GO:0016592">
    <property type="term" value="C:mediator complex"/>
    <property type="evidence" value="ECO:0007669"/>
    <property type="project" value="UniProtKB-UniRule"/>
</dbReference>
<dbReference type="InterPro" id="IPR013947">
    <property type="entry name" value="Mediator_Med14"/>
</dbReference>
<evidence type="ECO:0000313" key="13">
    <source>
        <dbReference type="Proteomes" id="UP000324022"/>
    </source>
</evidence>
<dbReference type="InterPro" id="IPR055122">
    <property type="entry name" value="Med14_N"/>
</dbReference>
<evidence type="ECO:0000256" key="2">
    <source>
        <dbReference type="ARBA" id="ARBA00007813"/>
    </source>
</evidence>
<evidence type="ECO:0000256" key="7">
    <source>
        <dbReference type="ARBA" id="ARBA00023242"/>
    </source>
</evidence>
<feature type="region of interest" description="Disordered" evidence="10">
    <location>
        <begin position="353"/>
        <end position="397"/>
    </location>
</feature>
<dbReference type="Proteomes" id="UP000324022">
    <property type="component" value="Unassembled WGS sequence"/>
</dbReference>
<organism evidence="12 13">
    <name type="scientific">Ustilago trichophora</name>
    <dbReference type="NCBI Taxonomy" id="86804"/>
    <lineage>
        <taxon>Eukaryota</taxon>
        <taxon>Fungi</taxon>
        <taxon>Dikarya</taxon>
        <taxon>Basidiomycota</taxon>
        <taxon>Ustilaginomycotina</taxon>
        <taxon>Ustilaginomycetes</taxon>
        <taxon>Ustilaginales</taxon>
        <taxon>Ustilaginaceae</taxon>
        <taxon>Ustilago</taxon>
    </lineage>
</organism>
<dbReference type="AlphaFoldDB" id="A0A5C3E7P3"/>
<evidence type="ECO:0000256" key="1">
    <source>
        <dbReference type="ARBA" id="ARBA00004123"/>
    </source>
</evidence>
<feature type="compositionally biased region" description="Polar residues" evidence="10">
    <location>
        <begin position="64"/>
        <end position="80"/>
    </location>
</feature>
<evidence type="ECO:0000259" key="11">
    <source>
        <dbReference type="Pfam" id="PF08638"/>
    </source>
</evidence>
<comment type="subcellular location">
    <subcellularLocation>
        <location evidence="1 9">Nucleus</location>
    </subcellularLocation>
</comment>
<evidence type="ECO:0000256" key="4">
    <source>
        <dbReference type="ARBA" id="ARBA00023015"/>
    </source>
</evidence>
<evidence type="ECO:0000256" key="10">
    <source>
        <dbReference type="SAM" id="MobiDB-lite"/>
    </source>
</evidence>
<dbReference type="GO" id="GO:0003712">
    <property type="term" value="F:transcription coregulator activity"/>
    <property type="evidence" value="ECO:0007669"/>
    <property type="project" value="UniProtKB-UniRule"/>
</dbReference>
<keyword evidence="4 9" id="KW-0805">Transcription regulation</keyword>
<keyword evidence="6 9" id="KW-0804">Transcription</keyword>
<comment type="subunit">
    <text evidence="9">Component of the Mediator complex.</text>
</comment>
<feature type="compositionally biased region" description="Basic and acidic residues" evidence="10">
    <location>
        <begin position="365"/>
        <end position="376"/>
    </location>
</feature>
<evidence type="ECO:0000256" key="8">
    <source>
        <dbReference type="ARBA" id="ARBA00032007"/>
    </source>
</evidence>
<evidence type="ECO:0000256" key="3">
    <source>
        <dbReference type="ARBA" id="ARBA00019619"/>
    </source>
</evidence>
<evidence type="ECO:0000256" key="9">
    <source>
        <dbReference type="RuleBase" id="RU365082"/>
    </source>
</evidence>
<evidence type="ECO:0000313" key="12">
    <source>
        <dbReference type="EMBL" id="SPO26095.1"/>
    </source>
</evidence>
<sequence>MTSNGNANGHYHAASPSSSLSPEHALDKSKHMASSPHKLMIGVPPATTPKLSSSTTSANGTSAQHSSNQNDARTLSNGTPILTSTRGSDLVSLAALVERLANYGYESLQNLAETLPSLPSSSKRAKIFNTALDVRKQFIKLLVLSRWSKDVSDLQKTRNIIALLSEQQWQHEDVFAGLTDIRKILPNARMRNADLPTAIDVLQTGTYTRLPASIKIWLLHPSLSPTNKRSQSSRASKMPSVHAWPVEKSFQRPFPTTQYTMARCTFAFKASLKLNLLQAAEVETQQPIRMFNPLYLPPMEPLPQTTLDSRPSAEDRWWLLDLNFDVTPTGSCAASSTKMFPKKPKKAYRERLRIWGDQELAPKSQSHEAEEPKSDQADGTADAETAGRKANKCAGQG</sequence>
<comment type="function">
    <text evidence="9">Component of the Mediator complex, a coactivator involved in the regulated transcription of nearly all RNA polymerase II-dependent genes. Mediator functions as a bridge to convey information from gene-specific regulatory proteins to the basal RNA polymerase II transcription machinery. Mediator is recruited to promoters by direct interactions with regulatory proteins and serves as a scaffold for the assembly of a functional preinitiation complex with RNA polymerase II and the general transcription factors.</text>
</comment>
<gene>
    <name evidence="12" type="ORF">UTRI_02369</name>
</gene>
<feature type="compositionally biased region" description="Low complexity" evidence="10">
    <location>
        <begin position="52"/>
        <end position="63"/>
    </location>
</feature>
<feature type="region of interest" description="Disordered" evidence="10">
    <location>
        <begin position="1"/>
        <end position="80"/>
    </location>
</feature>
<dbReference type="Pfam" id="PF08638">
    <property type="entry name" value="Med14"/>
    <property type="match status" value="1"/>
</dbReference>